<organism evidence="2 4">
    <name type="scientific">Lasiodiplodia theobromae</name>
    <dbReference type="NCBI Taxonomy" id="45133"/>
    <lineage>
        <taxon>Eukaryota</taxon>
        <taxon>Fungi</taxon>
        <taxon>Dikarya</taxon>
        <taxon>Ascomycota</taxon>
        <taxon>Pezizomycotina</taxon>
        <taxon>Dothideomycetes</taxon>
        <taxon>Dothideomycetes incertae sedis</taxon>
        <taxon>Botryosphaeriales</taxon>
        <taxon>Botryosphaeriaceae</taxon>
        <taxon>Lasiodiplodia</taxon>
    </lineage>
</organism>
<keyword evidence="4" id="KW-1185">Reference proteome</keyword>
<dbReference type="EMBL" id="VCHE01000082">
    <property type="protein sequence ID" value="KAB2572237.1"/>
    <property type="molecule type" value="Genomic_DNA"/>
</dbReference>
<dbReference type="PANTHER" id="PTHR22767:SF3">
    <property type="entry name" value="N-ALPHA-ACETYLTRANSFERASE 25, NATB AUXILIARY SUBUNIT"/>
    <property type="match status" value="1"/>
</dbReference>
<gene>
    <name evidence="3" type="ORF">BFW01_g16</name>
    <name evidence="2" type="ORF">DBV05_g9075</name>
</gene>
<dbReference type="EMBL" id="MDYX01000037">
    <property type="protein sequence ID" value="KAF9629835.1"/>
    <property type="molecule type" value="Genomic_DNA"/>
</dbReference>
<reference evidence="3" key="1">
    <citation type="submission" date="2016-08" db="EMBL/GenBank/DDBJ databases">
        <authorList>
            <person name="Yan J."/>
        </authorList>
    </citation>
    <scope>NUCLEOTIDE SEQUENCE</scope>
    <source>
        <strain evidence="3">CSS-01s</strain>
    </source>
</reference>
<dbReference type="OrthoDB" id="24670at2759"/>
<evidence type="ECO:0000256" key="1">
    <source>
        <dbReference type="ARBA" id="ARBA00006298"/>
    </source>
</evidence>
<name>A0A5N5D3V4_9PEZI</name>
<accession>A0A5N5D3V4</accession>
<sequence>MASLSVGSINDKVHFSGSNIKQALKECEKKLQKRPKDPYLLYWKASVYLKFGRDDEAFDQLARLAESTPAITDQDLLRAIYFRLGERASTADKRKALWQNAFKATNDGNVLVTWFESAASMDDWQDAQVAMVTLKNKYPKDEQYIFALPAVQQLAGDALDGKDDRNAKFMRMLASKTLSVATAKGMKGEKTVDAVTTRRELRLVLQIYRKQGMLKEMLEILDHPVVGIFSPLVVCDLAFVRTKLEVLEEAAMWQHLWDFCTAALKQTHTPDEAAKTSYSLWPHDYALWRALHLSHRELTRQAASDAGLTGDMNKELDEIHEKYADENLRVRLLPKASVSSKDDDELFKNCTAYILVFSKEQCCFEDVSPYVERLDSTSQSKFLDWCSNLAEDQNQTIQEGAPKQQAQALRTKANILKLEYQLALSRDQKATKEQLEEFVVKSLDIHQLAKGKDVATCEDSCALATMALVKLFYLESSLDYLVQAEIVMKELLSHAPESRKAGLLQARLVAFLGNFSEAMEAWSSLKIKEILMETLSHHMFTRMAITHPFYYRSKQHSRANNDPLTQLDRILQTADRVLHTLQAFLGAEIDALQYDRLLEIQELKNNLAKSLSRKFSVIERRRTLRIRGEAVDDLHCEVLDDDLDGLVDNRDLKRMWNYEHSATSRFEHLLSSGPPPGRYWLALHLLIDDTCTVISSSSLSSGPDSSHARRLNIANENVEKIANNPSESDLAELTPAEKALIPGWVKLRALASKSLTGTDVSDISAAITDLQTWLSHLVQENSGVEEALEALSLNNSKAKHILPLQHDIQTLFLIAEFLQASTRLCDAATRLAKNKAQKWWQAIPVKELATLKAIVADVFVKAVRQPALDWTNRLSENGVDKLVEGARKGQTGEAVITRVLATESGEKKEWVTDVAGLLVQGATDALDGVLKVKLA</sequence>
<comment type="caution">
    <text evidence="2">The sequence shown here is derived from an EMBL/GenBank/DDBJ whole genome shotgun (WGS) entry which is preliminary data.</text>
</comment>
<dbReference type="AlphaFoldDB" id="A0A5N5D3V4"/>
<protein>
    <submittedName>
        <fullName evidence="3">Cytoskeleton organization protein</fullName>
    </submittedName>
</protein>
<reference evidence="3" key="2">
    <citation type="journal article" date="2018" name="DNA Res.">
        <title>Comparative genome and transcriptome analyses reveal adaptations to opportunistic infections in woody plant degrading pathogens of Botryosphaeriaceae.</title>
        <authorList>
            <person name="Yan J.Y."/>
            <person name="Zhao W.S."/>
            <person name="Chen Z."/>
            <person name="Xing Q.K."/>
            <person name="Zhang W."/>
            <person name="Chethana K.W.T."/>
            <person name="Xue M.F."/>
            <person name="Xu J.P."/>
            <person name="Phillips A.J.L."/>
            <person name="Wang Y."/>
            <person name="Liu J.H."/>
            <person name="Liu M."/>
            <person name="Zhou Y."/>
            <person name="Jayawardena R.S."/>
            <person name="Manawasinghe I.S."/>
            <person name="Huang J.B."/>
            <person name="Qiao G.H."/>
            <person name="Fu C.Y."/>
            <person name="Guo F.F."/>
            <person name="Dissanayake A.J."/>
            <person name="Peng Y.L."/>
            <person name="Hyde K.D."/>
            <person name="Li X.H."/>
        </authorList>
    </citation>
    <scope>NUCLEOTIDE SEQUENCE</scope>
    <source>
        <strain evidence="3">CSS-01s</strain>
    </source>
</reference>
<dbReference type="PANTHER" id="PTHR22767">
    <property type="entry name" value="N-TERMINAL ACETYLTRANSFERASE-RELATED"/>
    <property type="match status" value="1"/>
</dbReference>
<reference evidence="2 4" key="3">
    <citation type="journal article" date="2019" name="Sci. Rep.">
        <title>A multi-omics analysis of the grapevine pathogen Lasiodiplodia theobromae reveals that temperature affects the expression of virulence- and pathogenicity-related genes.</title>
        <authorList>
            <person name="Felix C."/>
            <person name="Meneses R."/>
            <person name="Goncalves M.F.M."/>
            <person name="Tilleman L."/>
            <person name="Duarte A.S."/>
            <person name="Jorrin-Novo J.V."/>
            <person name="Van de Peer Y."/>
            <person name="Deforce D."/>
            <person name="Van Nieuwerburgh F."/>
            <person name="Esteves A.C."/>
            <person name="Alves A."/>
        </authorList>
    </citation>
    <scope>NUCLEOTIDE SEQUENCE [LARGE SCALE GENOMIC DNA]</scope>
    <source>
        <strain evidence="2 4">LA-SOL3</strain>
    </source>
</reference>
<proteinExistence type="inferred from homology"/>
<evidence type="ECO:0000313" key="4">
    <source>
        <dbReference type="Proteomes" id="UP000325902"/>
    </source>
</evidence>
<dbReference type="InterPro" id="IPR019183">
    <property type="entry name" value="NAA25_NatB_aux_su"/>
</dbReference>
<dbReference type="SUPFAM" id="SSF48452">
    <property type="entry name" value="TPR-like"/>
    <property type="match status" value="1"/>
</dbReference>
<dbReference type="InterPro" id="IPR011990">
    <property type="entry name" value="TPR-like_helical_dom_sf"/>
</dbReference>
<dbReference type="Proteomes" id="UP000325902">
    <property type="component" value="Unassembled WGS sequence"/>
</dbReference>
<dbReference type="Pfam" id="PF09797">
    <property type="entry name" value="NatB_MDM20"/>
    <property type="match status" value="1"/>
</dbReference>
<evidence type="ECO:0000313" key="3">
    <source>
        <dbReference type="EMBL" id="KAF9629835.1"/>
    </source>
</evidence>
<comment type="similarity">
    <text evidence="1">Belongs to the MDM20/NAA25 family.</text>
</comment>
<dbReference type="Gene3D" id="1.25.40.10">
    <property type="entry name" value="Tetratricopeptide repeat domain"/>
    <property type="match status" value="1"/>
</dbReference>
<dbReference type="Proteomes" id="UP000627934">
    <property type="component" value="Unassembled WGS sequence"/>
</dbReference>
<evidence type="ECO:0000313" key="2">
    <source>
        <dbReference type="EMBL" id="KAB2572237.1"/>
    </source>
</evidence>
<dbReference type="GO" id="GO:0031416">
    <property type="term" value="C:NatB complex"/>
    <property type="evidence" value="ECO:0007669"/>
    <property type="project" value="TreeGrafter"/>
</dbReference>